<sequence length="389" mass="44914">MRTLDRENNKRRLILEIPQYVSDENAANSIMDKARIKLNNINAQKKQIYVAYAFNQQGDKTKENRIGWNIKNGRYTTSQNRTMSIEKTVLSKNVEGNVAGHLWKLEWPSVTEQELEELRAENLKNPRNQTIPETEAIKTRKNFPFAKWRELAHEVGKEINTYGNTLDLRSDNALYITGDDDFPLDKLTNAIGKTESEFLNTGTTLQARVIGMPYIWQSPDETDIEKSDFISKINDAELEGREELFNKHPLRVYYPEPSTIFNRTAADIVPSNKVGTREQARKISTIWLREVSNYTKAGEDSAARDLMTENKNSQDVAKKVFSFKFSSPIKTALGARVSEIDEVYSDWQSDKQKRQLKDIKDYAKRIDQSVLDQGYGERILKWHKTLHSK</sequence>
<organism evidence="1 2">
    <name type="scientific">Pseudoalteromonas luteoviolacea DSM 6061</name>
    <dbReference type="NCBI Taxonomy" id="1365250"/>
    <lineage>
        <taxon>Bacteria</taxon>
        <taxon>Pseudomonadati</taxon>
        <taxon>Pseudomonadota</taxon>
        <taxon>Gammaproteobacteria</taxon>
        <taxon>Alteromonadales</taxon>
        <taxon>Pseudoalteromonadaceae</taxon>
        <taxon>Pseudoalteromonas</taxon>
    </lineage>
</organism>
<dbReference type="RefSeq" id="WP_063365866.1">
    <property type="nucleotide sequence ID" value="NZ_AQHB01000023.1"/>
</dbReference>
<comment type="caution">
    <text evidence="1">The sequence shown here is derived from an EMBL/GenBank/DDBJ whole genome shotgun (WGS) entry which is preliminary data.</text>
</comment>
<protein>
    <submittedName>
        <fullName evidence="1">Uncharacterized protein</fullName>
    </submittedName>
</protein>
<accession>A0A166VB15</accession>
<name>A0A166VB15_9GAMM</name>
<dbReference type="Proteomes" id="UP000076643">
    <property type="component" value="Unassembled WGS sequence"/>
</dbReference>
<proteinExistence type="predicted"/>
<keyword evidence="2" id="KW-1185">Reference proteome</keyword>
<dbReference type="PATRIC" id="fig|1365250.3.peg.4284"/>
<reference evidence="1 2" key="1">
    <citation type="submission" date="2013-07" db="EMBL/GenBank/DDBJ databases">
        <title>Comparative Genomic and Metabolomic Analysis of Twelve Strains of Pseudoalteromonas luteoviolacea.</title>
        <authorList>
            <person name="Vynne N.G."/>
            <person name="Mansson M."/>
            <person name="Gram L."/>
        </authorList>
    </citation>
    <scope>NUCLEOTIDE SEQUENCE [LARGE SCALE GENOMIC DNA]</scope>
    <source>
        <strain evidence="1 2">DSM 6061</strain>
    </source>
</reference>
<gene>
    <name evidence="1" type="ORF">N475_22415</name>
</gene>
<dbReference type="AlphaFoldDB" id="A0A166VB15"/>
<evidence type="ECO:0000313" key="1">
    <source>
        <dbReference type="EMBL" id="KZN32438.1"/>
    </source>
</evidence>
<dbReference type="EMBL" id="AUYB01000132">
    <property type="protein sequence ID" value="KZN32438.1"/>
    <property type="molecule type" value="Genomic_DNA"/>
</dbReference>
<evidence type="ECO:0000313" key="2">
    <source>
        <dbReference type="Proteomes" id="UP000076643"/>
    </source>
</evidence>